<protein>
    <submittedName>
        <fullName evidence="2">Uncharacterized protein</fullName>
    </submittedName>
</protein>
<gene>
    <name evidence="2" type="ORF">G6O67_005447</name>
</gene>
<accession>A0A8H4PRH1</accession>
<organism evidence="2 3">
    <name type="scientific">Ophiocordyceps sinensis</name>
    <dbReference type="NCBI Taxonomy" id="72228"/>
    <lineage>
        <taxon>Eukaryota</taxon>
        <taxon>Fungi</taxon>
        <taxon>Dikarya</taxon>
        <taxon>Ascomycota</taxon>
        <taxon>Pezizomycotina</taxon>
        <taxon>Sordariomycetes</taxon>
        <taxon>Hypocreomycetidae</taxon>
        <taxon>Hypocreales</taxon>
        <taxon>Ophiocordycipitaceae</taxon>
        <taxon>Ophiocordyceps</taxon>
    </lineage>
</organism>
<comment type="caution">
    <text evidence="2">The sequence shown here is derived from an EMBL/GenBank/DDBJ whole genome shotgun (WGS) entry which is preliminary data.</text>
</comment>
<evidence type="ECO:0000313" key="3">
    <source>
        <dbReference type="Proteomes" id="UP000557566"/>
    </source>
</evidence>
<feature type="region of interest" description="Disordered" evidence="1">
    <location>
        <begin position="26"/>
        <end position="54"/>
    </location>
</feature>
<dbReference type="Proteomes" id="UP000557566">
    <property type="component" value="Unassembled WGS sequence"/>
</dbReference>
<sequence length="110" mass="12033">MISHGDFFFEQSAGLLSPRARAPQRLSPITHGFNPTTEGGVRDPHFTRLARPSPRVGSKCTMGCRCDKDPPSESAIFFDARGSHPCLAGREPIPRSRIPREAGSQLLCTE</sequence>
<dbReference type="EMBL" id="JAAVMX010000005">
    <property type="protein sequence ID" value="KAF4509155.1"/>
    <property type="molecule type" value="Genomic_DNA"/>
</dbReference>
<name>A0A8H4PRH1_9HYPO</name>
<keyword evidence="3" id="KW-1185">Reference proteome</keyword>
<reference evidence="2 3" key="1">
    <citation type="journal article" date="2020" name="Genome Biol. Evol.">
        <title>A new high-quality draft genome assembly of the Chinese cordyceps Ophiocordyceps sinensis.</title>
        <authorList>
            <person name="Shu R."/>
            <person name="Zhang J."/>
            <person name="Meng Q."/>
            <person name="Zhang H."/>
            <person name="Zhou G."/>
            <person name="Li M."/>
            <person name="Wu P."/>
            <person name="Zhao Y."/>
            <person name="Chen C."/>
            <person name="Qin Q."/>
        </authorList>
    </citation>
    <scope>NUCLEOTIDE SEQUENCE [LARGE SCALE GENOMIC DNA]</scope>
    <source>
        <strain evidence="2 3">IOZ07</strain>
    </source>
</reference>
<evidence type="ECO:0000313" key="2">
    <source>
        <dbReference type="EMBL" id="KAF4509155.1"/>
    </source>
</evidence>
<evidence type="ECO:0000256" key="1">
    <source>
        <dbReference type="SAM" id="MobiDB-lite"/>
    </source>
</evidence>
<dbReference type="AlphaFoldDB" id="A0A8H4PRH1"/>
<proteinExistence type="predicted"/>